<protein>
    <submittedName>
        <fullName evidence="2">Sugar-phosphate kinase</fullName>
    </submittedName>
</protein>
<evidence type="ECO:0000256" key="1">
    <source>
        <dbReference type="ARBA" id="ARBA00005007"/>
    </source>
</evidence>
<dbReference type="EMBL" id="JQCA01000117">
    <property type="protein sequence ID" value="KRO01231.1"/>
    <property type="molecule type" value="Genomic_DNA"/>
</dbReference>
<accession>A0A0R2LHF6</accession>
<dbReference type="RefSeq" id="WP_057879019.1">
    <property type="nucleotide sequence ID" value="NZ_JQCA01000117.1"/>
</dbReference>
<name>A0A0R2LHF6_9LACO</name>
<dbReference type="PANTHER" id="PTHR32502:SF2">
    <property type="entry name" value="D-TAGATOSE-1,6-BISPHOSPHATE ALDOLASE SUBUNIT KBAZ"/>
    <property type="match status" value="1"/>
</dbReference>
<dbReference type="AlphaFoldDB" id="A0A0R2LHF6"/>
<dbReference type="OrthoDB" id="2642644at2"/>
<dbReference type="InterPro" id="IPR013785">
    <property type="entry name" value="Aldolase_TIM"/>
</dbReference>
<proteinExistence type="predicted"/>
<dbReference type="Pfam" id="PF08013">
    <property type="entry name" value="GatZ_KbaZ-like"/>
    <property type="match status" value="1"/>
</dbReference>
<keyword evidence="2" id="KW-0808">Transferase</keyword>
<dbReference type="GO" id="GO:0016301">
    <property type="term" value="F:kinase activity"/>
    <property type="evidence" value="ECO:0007669"/>
    <property type="project" value="UniProtKB-KW"/>
</dbReference>
<comment type="caution">
    <text evidence="2">The sequence shown here is derived from an EMBL/GenBank/DDBJ whole genome shotgun (WGS) entry which is preliminary data.</text>
</comment>
<dbReference type="Proteomes" id="UP000051906">
    <property type="component" value="Unassembled WGS sequence"/>
</dbReference>
<dbReference type="Gene3D" id="3.20.20.70">
    <property type="entry name" value="Aldolase class I"/>
    <property type="match status" value="1"/>
</dbReference>
<sequence>MSEKVSIKQSISTMLKLQDQGRYATLLGIGPMSPNLLRASFELAKDDDFPLMFIASRNQVDKDDLGGGYVNGWDQTRFSADIKKVADAVGFNGLYYLCRDHGGPWQRDKERNNHLKFDEAMKLAKESYLADIEAGFDLLMIDPTKDPFQIGKVVNLDNVIDWTVELIEYCETERKKRNLPEIGYEVGTEETNGGLTTTAKYENFIQRLKGELDKRNLPMPTLIVGQTGTLTRIGVQAGEWNFENAVELGTMAKKYGVGLKEHNADYLDDVTLLLHQPAHITACNVAPQYGTAETHALIHLTEVEQQLVKHGLVENPSNLYKVLLDKAIRNGRWTKWMEGDDDKLTVDQALNRPDLYQIILDVAGHYVYNEPEVKAEVAKLYANLSENNIDGQRYVIDRIKDPLRQYVETLNLTGLTSDIRKNVSQAQKA</sequence>
<dbReference type="GO" id="GO:0005886">
    <property type="term" value="C:plasma membrane"/>
    <property type="evidence" value="ECO:0007669"/>
    <property type="project" value="TreeGrafter"/>
</dbReference>
<evidence type="ECO:0000313" key="3">
    <source>
        <dbReference type="Proteomes" id="UP000051906"/>
    </source>
</evidence>
<dbReference type="InterPro" id="IPR012062">
    <property type="entry name" value="GatZ/KbaZ-like"/>
</dbReference>
<dbReference type="InterPro" id="IPR050303">
    <property type="entry name" value="GatZ_KbaZ_carbometab"/>
</dbReference>
<dbReference type="SUPFAM" id="SSF51569">
    <property type="entry name" value="Aldolase"/>
    <property type="match status" value="1"/>
</dbReference>
<dbReference type="PANTHER" id="PTHR32502">
    <property type="entry name" value="N-ACETYLGALACTOSAMINE PERMEASE II COMPONENT-RELATED"/>
    <property type="match status" value="1"/>
</dbReference>
<organism evidence="2 3">
    <name type="scientific">Levilactobacillus paucivorans</name>
    <dbReference type="NCBI Taxonomy" id="616990"/>
    <lineage>
        <taxon>Bacteria</taxon>
        <taxon>Bacillati</taxon>
        <taxon>Bacillota</taxon>
        <taxon>Bacilli</taxon>
        <taxon>Lactobacillales</taxon>
        <taxon>Lactobacillaceae</taxon>
        <taxon>Levilactobacillus</taxon>
    </lineage>
</organism>
<comment type="pathway">
    <text evidence="1">Carbohydrate metabolism.</text>
</comment>
<dbReference type="PATRIC" id="fig|616990.3.peg.551"/>
<keyword evidence="3" id="KW-1185">Reference proteome</keyword>
<evidence type="ECO:0000313" key="2">
    <source>
        <dbReference type="EMBL" id="KRO01231.1"/>
    </source>
</evidence>
<keyword evidence="2" id="KW-0418">Kinase</keyword>
<dbReference type="GO" id="GO:0005975">
    <property type="term" value="P:carbohydrate metabolic process"/>
    <property type="evidence" value="ECO:0007669"/>
    <property type="project" value="InterPro"/>
</dbReference>
<dbReference type="STRING" id="616990.IV54_GL000513"/>
<gene>
    <name evidence="2" type="ORF">IV54_GL000513</name>
</gene>
<dbReference type="GO" id="GO:0009401">
    <property type="term" value="P:phosphoenolpyruvate-dependent sugar phosphotransferase system"/>
    <property type="evidence" value="ECO:0007669"/>
    <property type="project" value="TreeGrafter"/>
</dbReference>
<reference evidence="2 3" key="1">
    <citation type="journal article" date="2015" name="Genome Announc.">
        <title>Expanding the biotechnology potential of lactobacilli through comparative genomics of 213 strains and associated genera.</title>
        <authorList>
            <person name="Sun Z."/>
            <person name="Harris H.M."/>
            <person name="McCann A."/>
            <person name="Guo C."/>
            <person name="Argimon S."/>
            <person name="Zhang W."/>
            <person name="Yang X."/>
            <person name="Jeffery I.B."/>
            <person name="Cooney J.C."/>
            <person name="Kagawa T.F."/>
            <person name="Liu W."/>
            <person name="Song Y."/>
            <person name="Salvetti E."/>
            <person name="Wrobel A."/>
            <person name="Rasinkangas P."/>
            <person name="Parkhill J."/>
            <person name="Rea M.C."/>
            <person name="O'Sullivan O."/>
            <person name="Ritari J."/>
            <person name="Douillard F.P."/>
            <person name="Paul Ross R."/>
            <person name="Yang R."/>
            <person name="Briner A.E."/>
            <person name="Felis G.E."/>
            <person name="de Vos W.M."/>
            <person name="Barrangou R."/>
            <person name="Klaenhammer T.R."/>
            <person name="Caufield P.W."/>
            <person name="Cui Y."/>
            <person name="Zhang H."/>
            <person name="O'Toole P.W."/>
        </authorList>
    </citation>
    <scope>NUCLEOTIDE SEQUENCE [LARGE SCALE GENOMIC DNA]</scope>
    <source>
        <strain evidence="2 3">DSM 22467</strain>
    </source>
</reference>